<dbReference type="InterPro" id="IPR029044">
    <property type="entry name" value="Nucleotide-diphossugar_trans"/>
</dbReference>
<name>A0A9X4G3G6_ACTEU</name>
<evidence type="ECO:0000256" key="2">
    <source>
        <dbReference type="ARBA" id="ARBA00022679"/>
    </source>
</evidence>
<dbReference type="PANTHER" id="PTHR13778:SF47">
    <property type="entry name" value="LIPOPOLYSACCHARIDE 1,3-GALACTOSYLTRANSFERASE"/>
    <property type="match status" value="1"/>
</dbReference>
<accession>A0A9X4G3G6</accession>
<evidence type="ECO:0000256" key="3">
    <source>
        <dbReference type="ARBA" id="ARBA00022723"/>
    </source>
</evidence>
<dbReference type="GO" id="GO:0046872">
    <property type="term" value="F:metal ion binding"/>
    <property type="evidence" value="ECO:0007669"/>
    <property type="project" value="UniProtKB-KW"/>
</dbReference>
<dbReference type="Pfam" id="PF01501">
    <property type="entry name" value="Glyco_transf_8"/>
    <property type="match status" value="1"/>
</dbReference>
<dbReference type="AlphaFoldDB" id="A0A9X4G3G6"/>
<dbReference type="InterPro" id="IPR002495">
    <property type="entry name" value="Glyco_trans_8"/>
</dbReference>
<comment type="caution">
    <text evidence="4">The sequence shown here is derived from an EMBL/GenBank/DDBJ whole genome shotgun (WGS) entry which is preliminary data.</text>
</comment>
<dbReference type="CDD" id="cd04194">
    <property type="entry name" value="GT8_A4GalT_like"/>
    <property type="match status" value="1"/>
</dbReference>
<keyword evidence="5" id="KW-1185">Reference proteome</keyword>
<reference evidence="4" key="1">
    <citation type="submission" date="2022-11" db="EMBL/GenBank/DDBJ databases">
        <authorList>
            <person name="Kamali M."/>
            <person name="Peak L."/>
            <person name="Go Y.Y."/>
            <person name="Balasuriya U.B.R."/>
            <person name="Carossino M."/>
        </authorList>
    </citation>
    <scope>NUCLEOTIDE SEQUENCE</scope>
    <source>
        <strain evidence="4">4524</strain>
    </source>
</reference>
<dbReference type="Proteomes" id="UP001142444">
    <property type="component" value="Unassembled WGS sequence"/>
</dbReference>
<organism evidence="4 5">
    <name type="scientific">Actinobacillus equuli subsp. equuli</name>
    <dbReference type="NCBI Taxonomy" id="202947"/>
    <lineage>
        <taxon>Bacteria</taxon>
        <taxon>Pseudomonadati</taxon>
        <taxon>Pseudomonadota</taxon>
        <taxon>Gammaproteobacteria</taxon>
        <taxon>Pasteurellales</taxon>
        <taxon>Pasteurellaceae</taxon>
        <taxon>Actinobacillus</taxon>
    </lineage>
</organism>
<keyword evidence="3" id="KW-0479">Metal-binding</keyword>
<gene>
    <name evidence="4" type="ORF">OQ257_05205</name>
</gene>
<dbReference type="RefSeq" id="WP_275217690.1">
    <property type="nucleotide sequence ID" value="NZ_JAPHVQ010000003.1"/>
</dbReference>
<dbReference type="PANTHER" id="PTHR13778">
    <property type="entry name" value="GLYCOSYLTRANSFERASE 8 DOMAIN-CONTAINING PROTEIN"/>
    <property type="match status" value="1"/>
</dbReference>
<keyword evidence="2" id="KW-0808">Transferase</keyword>
<dbReference type="EMBL" id="JAPHVQ010000003">
    <property type="protein sequence ID" value="MDE8034562.1"/>
    <property type="molecule type" value="Genomic_DNA"/>
</dbReference>
<evidence type="ECO:0000256" key="1">
    <source>
        <dbReference type="ARBA" id="ARBA00022676"/>
    </source>
</evidence>
<dbReference type="SUPFAM" id="SSF53448">
    <property type="entry name" value="Nucleotide-diphospho-sugar transferases"/>
    <property type="match status" value="1"/>
</dbReference>
<dbReference type="GO" id="GO:0016757">
    <property type="term" value="F:glycosyltransferase activity"/>
    <property type="evidence" value="ECO:0007669"/>
    <property type="project" value="UniProtKB-KW"/>
</dbReference>
<protein>
    <submittedName>
        <fullName evidence="4">Glycosyltransferase family 8 protein</fullName>
    </submittedName>
</protein>
<proteinExistence type="predicted"/>
<sequence length="280" mass="33701">MSYEPMHIVLSADRKYAEQVITLIKSIFFYDTNVHFYLINKDYSNEWFKSLNQYLAYFHSEITNVSVQADFFQQLKTIAHVSDISFYRCLIPQIIQADKVLYLDSDIIVNGSLRELYEHDISDYMLGAVEDYILSSRYFKHSILDCDSYFNSGVLLLNNKKWREIPDLQQKLMETIEQYNRQGGDLGDQDILNMLFMHTWLPLHRKYNYQFGNYYYLKQLNHFELYPDIMDIGEHQPLVIHYNCAYKPWVAGCENQLDIEQRYWFFHRLEWAELIQYRVA</sequence>
<dbReference type="Gene3D" id="3.90.550.10">
    <property type="entry name" value="Spore Coat Polysaccharide Biosynthesis Protein SpsA, Chain A"/>
    <property type="match status" value="1"/>
</dbReference>
<evidence type="ECO:0000313" key="5">
    <source>
        <dbReference type="Proteomes" id="UP001142444"/>
    </source>
</evidence>
<dbReference type="InterPro" id="IPR050748">
    <property type="entry name" value="Glycosyltrans_8_dom-fam"/>
</dbReference>
<reference evidence="4" key="2">
    <citation type="journal article" date="2023" name="Pathogens">
        <title>Pathological Features and Genomic Characterization of an Actinobacillus equuli subsp. equuli Bearing Unique Virulence-Associated Genes from an Adult Horse with Pleuropneumonia.</title>
        <authorList>
            <person name="Kamali M."/>
            <person name="Carossino M."/>
            <person name="Del Piero F."/>
            <person name="Peak L."/>
            <person name="Mitchell M.S."/>
            <person name="Willette J."/>
            <person name="Baker R."/>
            <person name="Li F."/>
            <person name="Kenez A."/>
            <person name="Balasuriya U.B.R."/>
            <person name="Go Y.Y."/>
        </authorList>
    </citation>
    <scope>NUCLEOTIDE SEQUENCE</scope>
    <source>
        <strain evidence="4">4524</strain>
    </source>
</reference>
<keyword evidence="1" id="KW-0328">Glycosyltransferase</keyword>
<evidence type="ECO:0000313" key="4">
    <source>
        <dbReference type="EMBL" id="MDE8034562.1"/>
    </source>
</evidence>